<dbReference type="InterPro" id="IPR011051">
    <property type="entry name" value="RmlC_Cupin_sf"/>
</dbReference>
<dbReference type="PANTHER" id="PTHR46797">
    <property type="entry name" value="HTH-TYPE TRANSCRIPTIONAL REGULATOR"/>
    <property type="match status" value="1"/>
</dbReference>
<evidence type="ECO:0000313" key="3">
    <source>
        <dbReference type="EMBL" id="HIW91510.1"/>
    </source>
</evidence>
<protein>
    <submittedName>
        <fullName evidence="3">XRE family transcriptional regulator</fullName>
    </submittedName>
</protein>
<dbReference type="InterPro" id="IPR050807">
    <property type="entry name" value="TransReg_Diox_bact_type"/>
</dbReference>
<sequence>MSATGHILARNIKLHRQHQDLSMQQLANLSGVSKQTIIDVEGQRGNPTIDTLERVAGALGMTVRALVSDVGADVMHKSGDAARWHVQKQLDVRRLDSIYGSGYVVNSLIRLVADRHGRSAFTGPRGMLRHCFVIEGEVELGPEGRTVVAGVGDFVRFPGEGAHIIAPVAKSSLVFVCSTMPQQSLSGLEDPF</sequence>
<dbReference type="AlphaFoldDB" id="A0A9D1RQ48"/>
<dbReference type="SUPFAM" id="SSF51182">
    <property type="entry name" value="RmlC-like cupins"/>
    <property type="match status" value="1"/>
</dbReference>
<dbReference type="Gene3D" id="2.60.120.10">
    <property type="entry name" value="Jelly Rolls"/>
    <property type="match status" value="1"/>
</dbReference>
<dbReference type="InterPro" id="IPR010982">
    <property type="entry name" value="Lambda_DNA-bd_dom_sf"/>
</dbReference>
<dbReference type="CDD" id="cd00093">
    <property type="entry name" value="HTH_XRE"/>
    <property type="match status" value="1"/>
</dbReference>
<organism evidence="3 4">
    <name type="scientific">Candidatus Corynebacterium avicola</name>
    <dbReference type="NCBI Taxonomy" id="2838527"/>
    <lineage>
        <taxon>Bacteria</taxon>
        <taxon>Bacillati</taxon>
        <taxon>Actinomycetota</taxon>
        <taxon>Actinomycetes</taxon>
        <taxon>Mycobacteriales</taxon>
        <taxon>Corynebacteriaceae</taxon>
        <taxon>Corynebacterium</taxon>
    </lineage>
</organism>
<dbReference type="PANTHER" id="PTHR46797:SF1">
    <property type="entry name" value="METHYLPHOSPHONATE SYNTHASE"/>
    <property type="match status" value="1"/>
</dbReference>
<accession>A0A9D1RQ48</accession>
<dbReference type="Gene3D" id="1.10.260.40">
    <property type="entry name" value="lambda repressor-like DNA-binding domains"/>
    <property type="match status" value="1"/>
</dbReference>
<gene>
    <name evidence="3" type="ORF">H9870_07615</name>
</gene>
<dbReference type="InterPro" id="IPR001387">
    <property type="entry name" value="Cro/C1-type_HTH"/>
</dbReference>
<dbReference type="PROSITE" id="PS50943">
    <property type="entry name" value="HTH_CROC1"/>
    <property type="match status" value="1"/>
</dbReference>
<feature type="domain" description="HTH cro/C1-type" evidence="2">
    <location>
        <begin position="12"/>
        <end position="66"/>
    </location>
</feature>
<evidence type="ECO:0000259" key="2">
    <source>
        <dbReference type="PROSITE" id="PS50943"/>
    </source>
</evidence>
<dbReference type="GO" id="GO:0005829">
    <property type="term" value="C:cytosol"/>
    <property type="evidence" value="ECO:0007669"/>
    <property type="project" value="TreeGrafter"/>
</dbReference>
<reference evidence="3" key="2">
    <citation type="submission" date="2021-04" db="EMBL/GenBank/DDBJ databases">
        <authorList>
            <person name="Gilroy R."/>
        </authorList>
    </citation>
    <scope>NUCLEOTIDE SEQUENCE</scope>
    <source>
        <strain evidence="3">CHK32-1732</strain>
    </source>
</reference>
<dbReference type="SUPFAM" id="SSF47413">
    <property type="entry name" value="lambda repressor-like DNA-binding domains"/>
    <property type="match status" value="1"/>
</dbReference>
<keyword evidence="1" id="KW-0238">DNA-binding</keyword>
<evidence type="ECO:0000313" key="4">
    <source>
        <dbReference type="Proteomes" id="UP000824190"/>
    </source>
</evidence>
<name>A0A9D1RQ48_9CORY</name>
<dbReference type="InterPro" id="IPR014710">
    <property type="entry name" value="RmlC-like_jellyroll"/>
</dbReference>
<dbReference type="GO" id="GO:0003700">
    <property type="term" value="F:DNA-binding transcription factor activity"/>
    <property type="evidence" value="ECO:0007669"/>
    <property type="project" value="TreeGrafter"/>
</dbReference>
<dbReference type="GO" id="GO:0003677">
    <property type="term" value="F:DNA binding"/>
    <property type="evidence" value="ECO:0007669"/>
    <property type="project" value="UniProtKB-KW"/>
</dbReference>
<dbReference type="Pfam" id="PF01381">
    <property type="entry name" value="HTH_3"/>
    <property type="match status" value="1"/>
</dbReference>
<proteinExistence type="predicted"/>
<comment type="caution">
    <text evidence="3">The sequence shown here is derived from an EMBL/GenBank/DDBJ whole genome shotgun (WGS) entry which is preliminary data.</text>
</comment>
<reference evidence="3" key="1">
    <citation type="journal article" date="2021" name="PeerJ">
        <title>Extensive microbial diversity within the chicken gut microbiome revealed by metagenomics and culture.</title>
        <authorList>
            <person name="Gilroy R."/>
            <person name="Ravi A."/>
            <person name="Getino M."/>
            <person name="Pursley I."/>
            <person name="Horton D.L."/>
            <person name="Alikhan N.F."/>
            <person name="Baker D."/>
            <person name="Gharbi K."/>
            <person name="Hall N."/>
            <person name="Watson M."/>
            <person name="Adriaenssens E.M."/>
            <person name="Foster-Nyarko E."/>
            <person name="Jarju S."/>
            <person name="Secka A."/>
            <person name="Antonio M."/>
            <person name="Oren A."/>
            <person name="Chaudhuri R.R."/>
            <person name="La Ragione R."/>
            <person name="Hildebrand F."/>
            <person name="Pallen M.J."/>
        </authorList>
    </citation>
    <scope>NUCLEOTIDE SEQUENCE</scope>
    <source>
        <strain evidence="3">CHK32-1732</strain>
    </source>
</reference>
<dbReference type="Proteomes" id="UP000824190">
    <property type="component" value="Unassembled WGS sequence"/>
</dbReference>
<dbReference type="EMBL" id="DXGC01000070">
    <property type="protein sequence ID" value="HIW91510.1"/>
    <property type="molecule type" value="Genomic_DNA"/>
</dbReference>
<evidence type="ECO:0000256" key="1">
    <source>
        <dbReference type="ARBA" id="ARBA00023125"/>
    </source>
</evidence>
<dbReference type="SMART" id="SM00530">
    <property type="entry name" value="HTH_XRE"/>
    <property type="match status" value="1"/>
</dbReference>